<sequence length="422" mass="48365">MKKQHFITEVSSLVNPPLLTKYKQLQQESMEKIYASKRFPLGRTHSPNIPWKAMSERFGMPTEKGDSAYTLMHPLNCNNFHSMYTYDFPPLVESSYTEIPSAGIKSEVIDNSGSQIKKLLNETGNVEPTVIIPLSRLQTQNIKKEVRDKHETHLHMIIPKNNMCCLTTCNPSKTNADATNLLIALWNLVKNKKTCYRKNFTSFLKSYLQNFSKTFAVSDLQKMFENFDVCISKHTLKQVLNTFGVIDNEENINYDKFLKALKWESMYLNAYSKKSSKYLDDKNKVNHFCDISAESFKTTASVIGDHKFTVFSKVAGIPSLRNDIRKPNLKSVVDFNEYGDVKNAASVIQPNIFEKYGIYEKDLGVLKSQEEIKTMLFKSGIYLNNGTFDMIWDSVNEQGKANIGEIWNVLKHLCLSKNNLFV</sequence>
<keyword evidence="3" id="KW-1185">Reference proteome</keyword>
<comment type="caution">
    <text evidence="2">The sequence shown here is derived from an EMBL/GenBank/DDBJ whole genome shotgun (WGS) entry which is preliminary data.</text>
</comment>
<evidence type="ECO:0000259" key="1">
    <source>
        <dbReference type="Pfam" id="PF25325"/>
    </source>
</evidence>
<reference evidence="2" key="1">
    <citation type="submission" date="2020-08" db="EMBL/GenBank/DDBJ databases">
        <title>Multicomponent nature underlies the extraordinary mechanical properties of spider dragline silk.</title>
        <authorList>
            <person name="Kono N."/>
            <person name="Nakamura H."/>
            <person name="Mori M."/>
            <person name="Yoshida Y."/>
            <person name="Ohtoshi R."/>
            <person name="Malay A.D."/>
            <person name="Moran D.A.P."/>
            <person name="Tomita M."/>
            <person name="Numata K."/>
            <person name="Arakawa K."/>
        </authorList>
    </citation>
    <scope>NUCLEOTIDE SEQUENCE</scope>
</reference>
<feature type="domain" description="EFHB C-terminal EF-hand" evidence="1">
    <location>
        <begin position="346"/>
        <end position="413"/>
    </location>
</feature>
<evidence type="ECO:0000313" key="2">
    <source>
        <dbReference type="EMBL" id="GFS81815.1"/>
    </source>
</evidence>
<protein>
    <recommendedName>
        <fullName evidence="1">EFHB C-terminal EF-hand domain-containing protein</fullName>
    </recommendedName>
</protein>
<dbReference type="Pfam" id="PF25325">
    <property type="entry name" value="EF-hand_EFHB_C"/>
    <property type="match status" value="1"/>
</dbReference>
<organism evidence="2 3">
    <name type="scientific">Nephila pilipes</name>
    <name type="common">Giant wood spider</name>
    <name type="synonym">Nephila maculata</name>
    <dbReference type="NCBI Taxonomy" id="299642"/>
    <lineage>
        <taxon>Eukaryota</taxon>
        <taxon>Metazoa</taxon>
        <taxon>Ecdysozoa</taxon>
        <taxon>Arthropoda</taxon>
        <taxon>Chelicerata</taxon>
        <taxon>Arachnida</taxon>
        <taxon>Araneae</taxon>
        <taxon>Araneomorphae</taxon>
        <taxon>Entelegynae</taxon>
        <taxon>Araneoidea</taxon>
        <taxon>Nephilidae</taxon>
        <taxon>Nephila</taxon>
    </lineage>
</organism>
<dbReference type="Proteomes" id="UP000887013">
    <property type="component" value="Unassembled WGS sequence"/>
</dbReference>
<dbReference type="OrthoDB" id="2096280at2759"/>
<proteinExistence type="predicted"/>
<gene>
    <name evidence="2" type="primary">AVEN_162836_1</name>
    <name evidence="2" type="ORF">NPIL_200051</name>
</gene>
<dbReference type="EMBL" id="BMAW01097829">
    <property type="protein sequence ID" value="GFS81815.1"/>
    <property type="molecule type" value="Genomic_DNA"/>
</dbReference>
<name>A0A8X6MWP4_NEPPI</name>
<accession>A0A8X6MWP4</accession>
<dbReference type="AlphaFoldDB" id="A0A8X6MWP4"/>
<evidence type="ECO:0000313" key="3">
    <source>
        <dbReference type="Proteomes" id="UP000887013"/>
    </source>
</evidence>
<dbReference type="InterPro" id="IPR057428">
    <property type="entry name" value="EFHB_EF-hand_C"/>
</dbReference>